<keyword evidence="2" id="KW-1185">Reference proteome</keyword>
<evidence type="ECO:0000313" key="2">
    <source>
        <dbReference type="Proteomes" id="UP000001946"/>
    </source>
</evidence>
<dbReference type="eggNOG" id="COG1083">
    <property type="taxonomic scope" value="Bacteria"/>
</dbReference>
<reference evidence="1 2" key="1">
    <citation type="journal article" date="2006" name="J. Bacteriol.">
        <title>Complete genome sequence of the dehalorespiring bacterium Desulfitobacterium hafniense Y51 and comparison with Dehalococcoides ethenogenes 195.</title>
        <authorList>
            <person name="Nonaka H."/>
            <person name="Keresztes G."/>
            <person name="Shinoda Y."/>
            <person name="Ikenaga Y."/>
            <person name="Abe M."/>
            <person name="Naito K."/>
            <person name="Inatomi K."/>
            <person name="Furukawa K."/>
            <person name="Inui M."/>
            <person name="Yukawa H."/>
        </authorList>
    </citation>
    <scope>NUCLEOTIDE SEQUENCE [LARGE SCALE GENOMIC DNA]</scope>
    <source>
        <strain evidence="1 2">Y51</strain>
    </source>
</reference>
<evidence type="ECO:0008006" key="3">
    <source>
        <dbReference type="Google" id="ProtNLM"/>
    </source>
</evidence>
<dbReference type="Proteomes" id="UP000001946">
    <property type="component" value="Chromosome"/>
</dbReference>
<dbReference type="PANTHER" id="PTHR21485:SF6">
    <property type="entry name" value="N-ACYLNEURAMINATE CYTIDYLYLTRANSFERASE-RELATED"/>
    <property type="match status" value="1"/>
</dbReference>
<dbReference type="InterPro" id="IPR050793">
    <property type="entry name" value="CMP-NeuNAc_synthase"/>
</dbReference>
<dbReference type="KEGG" id="dsy:DSY3307"/>
<gene>
    <name evidence="1" type="ordered locus">DSY3307</name>
</gene>
<accession>Q24S96</accession>
<dbReference type="InterPro" id="IPR029044">
    <property type="entry name" value="Nucleotide-diphossugar_trans"/>
</dbReference>
<dbReference type="STRING" id="138119.DSY3307"/>
<dbReference type="InterPro" id="IPR003329">
    <property type="entry name" value="Cytidylyl_trans"/>
</dbReference>
<evidence type="ECO:0000313" key="1">
    <source>
        <dbReference type="EMBL" id="BAE85096.1"/>
    </source>
</evidence>
<dbReference type="SUPFAM" id="SSF53448">
    <property type="entry name" value="Nucleotide-diphospho-sugar transferases"/>
    <property type="match status" value="1"/>
</dbReference>
<dbReference type="HOGENOM" id="CLU_042930_5_0_9"/>
<sequence length="231" mass="26868">MKKVAALLPIKENSERVRRKNFRLLCGKPLYQWILETLLSCQRIDCVVIDTDSPRLINELNANYPKVKTILRPENIRGGMVSMNKVIEHDLLICKEYNHFIQTHTTNPLLSKNSIDDAIKCYFEGLSTFDSAFSVNRIQARTYWGDGTAINHTLGELRRTQDLVPIFEENSNFFLFSRQSFAKTKSRLGEKPLLYETSRIESLEIDEEEDFKFVELVLSVLIERSDKCEKR</sequence>
<dbReference type="RefSeq" id="WP_011461004.1">
    <property type="nucleotide sequence ID" value="NC_007907.1"/>
</dbReference>
<name>Q24S96_DESHY</name>
<organism evidence="1 2">
    <name type="scientific">Desulfitobacterium hafniense (strain Y51)</name>
    <dbReference type="NCBI Taxonomy" id="138119"/>
    <lineage>
        <taxon>Bacteria</taxon>
        <taxon>Bacillati</taxon>
        <taxon>Bacillota</taxon>
        <taxon>Clostridia</taxon>
        <taxon>Eubacteriales</taxon>
        <taxon>Desulfitobacteriaceae</taxon>
        <taxon>Desulfitobacterium</taxon>
    </lineage>
</organism>
<dbReference type="AlphaFoldDB" id="Q24S96"/>
<dbReference type="PANTHER" id="PTHR21485">
    <property type="entry name" value="HAD SUPERFAMILY MEMBERS CMAS AND KDSC"/>
    <property type="match status" value="1"/>
</dbReference>
<protein>
    <recommendedName>
        <fullName evidence="3">Acylneuraminate cytidylyltransferase</fullName>
    </recommendedName>
</protein>
<dbReference type="Pfam" id="PF02348">
    <property type="entry name" value="CTP_transf_3"/>
    <property type="match status" value="1"/>
</dbReference>
<dbReference type="Gene3D" id="3.90.550.10">
    <property type="entry name" value="Spore Coat Polysaccharide Biosynthesis Protein SpsA, Chain A"/>
    <property type="match status" value="1"/>
</dbReference>
<dbReference type="GO" id="GO:0008781">
    <property type="term" value="F:N-acylneuraminate cytidylyltransferase activity"/>
    <property type="evidence" value="ECO:0007669"/>
    <property type="project" value="TreeGrafter"/>
</dbReference>
<proteinExistence type="predicted"/>
<dbReference type="CDD" id="cd02513">
    <property type="entry name" value="CMP-NeuAc_Synthase"/>
    <property type="match status" value="1"/>
</dbReference>
<dbReference type="EMBL" id="AP008230">
    <property type="protein sequence ID" value="BAE85096.1"/>
    <property type="molecule type" value="Genomic_DNA"/>
</dbReference>